<accession>A0A6M6E1U3</accession>
<organism evidence="1 2">
    <name type="scientific">Priestia megaterium</name>
    <name type="common">Bacillus megaterium</name>
    <dbReference type="NCBI Taxonomy" id="1404"/>
    <lineage>
        <taxon>Bacteria</taxon>
        <taxon>Bacillati</taxon>
        <taxon>Bacillota</taxon>
        <taxon>Bacilli</taxon>
        <taxon>Bacillales</taxon>
        <taxon>Bacillaceae</taxon>
        <taxon>Priestia</taxon>
    </lineage>
</organism>
<keyword evidence="1" id="KW-0614">Plasmid</keyword>
<evidence type="ECO:0000313" key="2">
    <source>
        <dbReference type="Proteomes" id="UP000501076"/>
    </source>
</evidence>
<name>A0A6M6E1U3_PRIMG</name>
<gene>
    <name evidence="1" type="ORF">FDZ14_33005</name>
</gene>
<protein>
    <submittedName>
        <fullName evidence="1">Uncharacterized protein</fullName>
    </submittedName>
</protein>
<sequence length="83" mass="9891">MKLENVDAFKEINKKGLELDKQLEELRGEYAKLLTKYFEEDDVEALNDVLQVTTAKCFSYYRYRIHTKLIKIQGEEENDLENE</sequence>
<proteinExistence type="predicted"/>
<reference evidence="1 2" key="1">
    <citation type="submission" date="2019-10" db="EMBL/GenBank/DDBJ databases">
        <title>Complete genome sequences for adaption low water activity.</title>
        <authorList>
            <person name="Zhao L."/>
            <person name="Zhong J."/>
        </authorList>
    </citation>
    <scope>NUCLEOTIDE SEQUENCE [LARGE SCALE GENOMIC DNA]</scope>
    <source>
        <strain evidence="1 2">FDU301</strain>
        <plasmid evidence="2">pfdu301a</plasmid>
    </source>
</reference>
<dbReference type="RefSeq" id="WP_171778912.1">
    <property type="nucleotide sequence ID" value="NZ_CP045273.1"/>
</dbReference>
<dbReference type="AlphaFoldDB" id="A0A6M6E1U3"/>
<evidence type="ECO:0000313" key="1">
    <source>
        <dbReference type="EMBL" id="QJX80912.1"/>
    </source>
</evidence>
<geneLocation type="plasmid" evidence="2">
    <name>pfdu301a</name>
</geneLocation>
<dbReference type="EMBL" id="CP045273">
    <property type="protein sequence ID" value="QJX80912.1"/>
    <property type="molecule type" value="Genomic_DNA"/>
</dbReference>
<dbReference type="Proteomes" id="UP000501076">
    <property type="component" value="Plasmid pFDU301A"/>
</dbReference>